<evidence type="ECO:0000256" key="1">
    <source>
        <dbReference type="SAM" id="SignalP"/>
    </source>
</evidence>
<dbReference type="EMBL" id="JBHUFU010000001">
    <property type="protein sequence ID" value="MFD1828533.1"/>
    <property type="molecule type" value="Genomic_DNA"/>
</dbReference>
<accession>A0ABW4PDJ9</accession>
<gene>
    <name evidence="2" type="ORF">ACFSJS_02485</name>
</gene>
<sequence length="473" mass="50460">MRNHSYRGLRLWTAGGLTAALLAVGTAGPAGAADGEPADAAPIPVAITGPDTYDLPLDADPAEGEPQLRIGLRGPGEDPEPDGDGIIWPLHHGEYTVTIDATGLEGVADVELPCDAEGLVAVCTEWELYAGESYNRDWGIGLTPAAGSEAGATGTITVTGRGEGLEFTGHSVDVRVGGPEFRMRRLTEPEGFAAGDTFRAPLGFYNVGGLPADGAVLRFSGTRGLSFPQEFRNCEYAVENEGSPWERHTALCTFEGTFEAGTAYRVATPVKVRTADFALQDAFSYGFTTLGAGEADRLRASGEYRRGKGGKLALRAVRDADPADYVRYAELDLPTANTYDLDLTGDSAHGGAGETVAVDVTLENHGPAWLALLRSGGEPVTFTVEAPEGATFTEVPEDCHPQYSDEGTRTGDYLCMAFTPLLESDRRDFAFELRIDEAVEGARGRVHLPEWWDRQDGDPSDNEDWIVLNGARG</sequence>
<dbReference type="RefSeq" id="WP_380896143.1">
    <property type="nucleotide sequence ID" value="NZ_JBHUFU010000001.1"/>
</dbReference>
<evidence type="ECO:0000313" key="3">
    <source>
        <dbReference type="Proteomes" id="UP001597365"/>
    </source>
</evidence>
<organism evidence="2 3">
    <name type="scientific">Streptomyces desertarenae</name>
    <dbReference type="NCBI Taxonomy" id="2666184"/>
    <lineage>
        <taxon>Bacteria</taxon>
        <taxon>Bacillati</taxon>
        <taxon>Actinomycetota</taxon>
        <taxon>Actinomycetes</taxon>
        <taxon>Kitasatosporales</taxon>
        <taxon>Streptomycetaceae</taxon>
        <taxon>Streptomyces</taxon>
    </lineage>
</organism>
<keyword evidence="1" id="KW-0732">Signal</keyword>
<comment type="caution">
    <text evidence="2">The sequence shown here is derived from an EMBL/GenBank/DDBJ whole genome shotgun (WGS) entry which is preliminary data.</text>
</comment>
<dbReference type="Proteomes" id="UP001597365">
    <property type="component" value="Unassembled WGS sequence"/>
</dbReference>
<protein>
    <submittedName>
        <fullName evidence="2">Uncharacterized protein</fullName>
    </submittedName>
</protein>
<evidence type="ECO:0000313" key="2">
    <source>
        <dbReference type="EMBL" id="MFD1828533.1"/>
    </source>
</evidence>
<name>A0ABW4PDJ9_9ACTN</name>
<keyword evidence="3" id="KW-1185">Reference proteome</keyword>
<feature type="signal peptide" evidence="1">
    <location>
        <begin position="1"/>
        <end position="32"/>
    </location>
</feature>
<proteinExistence type="predicted"/>
<reference evidence="3" key="1">
    <citation type="journal article" date="2019" name="Int. J. Syst. Evol. Microbiol.">
        <title>The Global Catalogue of Microorganisms (GCM) 10K type strain sequencing project: providing services to taxonomists for standard genome sequencing and annotation.</title>
        <authorList>
            <consortium name="The Broad Institute Genomics Platform"/>
            <consortium name="The Broad Institute Genome Sequencing Center for Infectious Disease"/>
            <person name="Wu L."/>
            <person name="Ma J."/>
        </authorList>
    </citation>
    <scope>NUCLEOTIDE SEQUENCE [LARGE SCALE GENOMIC DNA]</scope>
    <source>
        <strain evidence="3">CGMCC 4.7455</strain>
    </source>
</reference>
<feature type="chain" id="PRO_5046519221" evidence="1">
    <location>
        <begin position="33"/>
        <end position="473"/>
    </location>
</feature>